<evidence type="ECO:0000256" key="6">
    <source>
        <dbReference type="SAM" id="Phobius"/>
    </source>
</evidence>
<feature type="domain" description="Major facilitator superfamily (MFS) profile" evidence="7">
    <location>
        <begin position="16"/>
        <end position="392"/>
    </location>
</feature>
<evidence type="ECO:0000256" key="2">
    <source>
        <dbReference type="ARBA" id="ARBA00022475"/>
    </source>
</evidence>
<dbReference type="RefSeq" id="WP_236594975.1">
    <property type="nucleotide sequence ID" value="NZ_RJKM01000001.1"/>
</dbReference>
<evidence type="ECO:0000256" key="1">
    <source>
        <dbReference type="ARBA" id="ARBA00004651"/>
    </source>
</evidence>
<keyword evidence="3 6" id="KW-0812">Transmembrane</keyword>
<dbReference type="InterPro" id="IPR036259">
    <property type="entry name" value="MFS_trans_sf"/>
</dbReference>
<feature type="transmembrane region" description="Helical" evidence="6">
    <location>
        <begin position="15"/>
        <end position="42"/>
    </location>
</feature>
<dbReference type="CDD" id="cd17324">
    <property type="entry name" value="MFS_NepI_like"/>
    <property type="match status" value="1"/>
</dbReference>
<dbReference type="SUPFAM" id="SSF103473">
    <property type="entry name" value="MFS general substrate transporter"/>
    <property type="match status" value="1"/>
</dbReference>
<comment type="subcellular location">
    <subcellularLocation>
        <location evidence="1">Cell membrane</location>
        <topology evidence="1">Multi-pass membrane protein</topology>
    </subcellularLocation>
</comment>
<dbReference type="AlphaFoldDB" id="A0A3N1GXB0"/>
<dbReference type="InterPro" id="IPR050189">
    <property type="entry name" value="MFS_Efflux_Transporters"/>
</dbReference>
<comment type="caution">
    <text evidence="8">The sequence shown here is derived from an EMBL/GenBank/DDBJ whole genome shotgun (WGS) entry which is preliminary data.</text>
</comment>
<proteinExistence type="predicted"/>
<feature type="transmembrane region" description="Helical" evidence="6">
    <location>
        <begin position="106"/>
        <end position="128"/>
    </location>
</feature>
<dbReference type="InterPro" id="IPR020846">
    <property type="entry name" value="MFS_dom"/>
</dbReference>
<sequence>MTTQQAALSRSRTNLALAALFTGMFVLGSAELLVVGVLDLIAGDLGVSIPAAGWLVTAYALGIAVGGPVLTALTVKLNRKAILVGAIVLYAAANLVPVLLPEYGLFLAVRAVTGALQGLFIAVGFVTGMSIVPPERAGRAVGTIVSGVAVSAALGVPLGTLVGQSLGWQGSFVAIVVFALVALVATLVLVPPVASPAGGAAGQARYAFAPRVLAVLGLNFVVFTSLYAALTYIVPFLQDVTGITGAMLSAYLFAYGVATAVGSFGGGRFADRNAGRALIVATAGTAVALLVLYLVGSSPVLVAVALVAWGLFAFGMVPSLQVRVVGLAGPGGQLAASLPASAANVGIALGPVLGGVAISRGGAAAPVITGLVVAVLGIAVAWATSFLKPPVARADEPAPEGT</sequence>
<dbReference type="EMBL" id="RJKM01000001">
    <property type="protein sequence ID" value="ROP34971.1"/>
    <property type="molecule type" value="Genomic_DNA"/>
</dbReference>
<evidence type="ECO:0000313" key="9">
    <source>
        <dbReference type="Proteomes" id="UP000268727"/>
    </source>
</evidence>
<feature type="transmembrane region" description="Helical" evidence="6">
    <location>
        <begin position="82"/>
        <end position="100"/>
    </location>
</feature>
<gene>
    <name evidence="8" type="ORF">EDD40_0184</name>
</gene>
<evidence type="ECO:0000313" key="8">
    <source>
        <dbReference type="EMBL" id="ROP34971.1"/>
    </source>
</evidence>
<feature type="transmembrane region" description="Helical" evidence="6">
    <location>
        <begin position="277"/>
        <end position="295"/>
    </location>
</feature>
<dbReference type="PANTHER" id="PTHR43124">
    <property type="entry name" value="PURINE EFFLUX PUMP PBUE"/>
    <property type="match status" value="1"/>
</dbReference>
<keyword evidence="2" id="KW-1003">Cell membrane</keyword>
<dbReference type="PANTHER" id="PTHR43124:SF3">
    <property type="entry name" value="CHLORAMPHENICOL EFFLUX PUMP RV0191"/>
    <property type="match status" value="1"/>
</dbReference>
<keyword evidence="5 6" id="KW-0472">Membrane</keyword>
<reference evidence="8 9" key="1">
    <citation type="submission" date="2018-11" db="EMBL/GenBank/DDBJ databases">
        <title>Sequencing the genomes of 1000 actinobacteria strains.</title>
        <authorList>
            <person name="Klenk H.-P."/>
        </authorList>
    </citation>
    <scope>NUCLEOTIDE SEQUENCE [LARGE SCALE GENOMIC DNA]</scope>
    <source>
        <strain evidence="8 9">DSM 44231</strain>
    </source>
</reference>
<evidence type="ECO:0000259" key="7">
    <source>
        <dbReference type="PROSITE" id="PS50850"/>
    </source>
</evidence>
<dbReference type="GO" id="GO:0005886">
    <property type="term" value="C:plasma membrane"/>
    <property type="evidence" value="ECO:0007669"/>
    <property type="project" value="UniProtKB-SubCell"/>
</dbReference>
<keyword evidence="4 6" id="KW-1133">Transmembrane helix</keyword>
<organism evidence="8 9">
    <name type="scientific">Saccharothrix texasensis</name>
    <dbReference type="NCBI Taxonomy" id="103734"/>
    <lineage>
        <taxon>Bacteria</taxon>
        <taxon>Bacillati</taxon>
        <taxon>Actinomycetota</taxon>
        <taxon>Actinomycetes</taxon>
        <taxon>Pseudonocardiales</taxon>
        <taxon>Pseudonocardiaceae</taxon>
        <taxon>Saccharothrix</taxon>
    </lineage>
</organism>
<dbReference type="PROSITE" id="PS50850">
    <property type="entry name" value="MFS"/>
    <property type="match status" value="1"/>
</dbReference>
<protein>
    <submittedName>
        <fullName evidence="8">DHA1 family inner membrane transport protein</fullName>
    </submittedName>
</protein>
<evidence type="ECO:0000256" key="3">
    <source>
        <dbReference type="ARBA" id="ARBA00022692"/>
    </source>
</evidence>
<dbReference type="Gene3D" id="1.20.1250.20">
    <property type="entry name" value="MFS general substrate transporter like domains"/>
    <property type="match status" value="2"/>
</dbReference>
<feature type="transmembrane region" description="Helical" evidence="6">
    <location>
        <begin position="54"/>
        <end position="75"/>
    </location>
</feature>
<keyword evidence="9" id="KW-1185">Reference proteome</keyword>
<feature type="transmembrane region" description="Helical" evidence="6">
    <location>
        <begin position="364"/>
        <end position="383"/>
    </location>
</feature>
<dbReference type="Pfam" id="PF07690">
    <property type="entry name" value="MFS_1"/>
    <property type="match status" value="1"/>
</dbReference>
<feature type="transmembrane region" description="Helical" evidence="6">
    <location>
        <begin position="246"/>
        <end position="265"/>
    </location>
</feature>
<dbReference type="InterPro" id="IPR011701">
    <property type="entry name" value="MFS"/>
</dbReference>
<dbReference type="Proteomes" id="UP000268727">
    <property type="component" value="Unassembled WGS sequence"/>
</dbReference>
<dbReference type="GO" id="GO:0022857">
    <property type="term" value="F:transmembrane transporter activity"/>
    <property type="evidence" value="ECO:0007669"/>
    <property type="project" value="InterPro"/>
</dbReference>
<evidence type="ECO:0000256" key="5">
    <source>
        <dbReference type="ARBA" id="ARBA00023136"/>
    </source>
</evidence>
<accession>A0A3N1GXB0</accession>
<feature type="transmembrane region" description="Helical" evidence="6">
    <location>
        <begin position="140"/>
        <end position="162"/>
    </location>
</feature>
<feature type="transmembrane region" description="Helical" evidence="6">
    <location>
        <begin position="212"/>
        <end position="234"/>
    </location>
</feature>
<evidence type="ECO:0000256" key="4">
    <source>
        <dbReference type="ARBA" id="ARBA00022989"/>
    </source>
</evidence>
<name>A0A3N1GXB0_9PSEU</name>
<feature type="transmembrane region" description="Helical" evidence="6">
    <location>
        <begin position="168"/>
        <end position="191"/>
    </location>
</feature>
<feature type="transmembrane region" description="Helical" evidence="6">
    <location>
        <begin position="334"/>
        <end position="358"/>
    </location>
</feature>
<feature type="transmembrane region" description="Helical" evidence="6">
    <location>
        <begin position="301"/>
        <end position="322"/>
    </location>
</feature>